<proteinExistence type="predicted"/>
<reference evidence="3" key="1">
    <citation type="journal article" date="2014" name="Science">
        <title>Ancient hybridizations among the ancestral genomes of bread wheat.</title>
        <authorList>
            <consortium name="International Wheat Genome Sequencing Consortium,"/>
            <person name="Marcussen T."/>
            <person name="Sandve S.R."/>
            <person name="Heier L."/>
            <person name="Spannagl M."/>
            <person name="Pfeifer M."/>
            <person name="Jakobsen K.S."/>
            <person name="Wulff B.B."/>
            <person name="Steuernagel B."/>
            <person name="Mayer K.F."/>
            <person name="Olsen O.A."/>
        </authorList>
    </citation>
    <scope>NUCLEOTIDE SEQUENCE [LARGE SCALE GENOMIC DNA]</scope>
    <source>
        <strain evidence="3">cv. AL8/78</strain>
    </source>
</reference>
<dbReference type="Proteomes" id="UP000015105">
    <property type="component" value="Chromosome 5D"/>
</dbReference>
<name>A0A453M4H1_AEGTS</name>
<feature type="region of interest" description="Disordered" evidence="1">
    <location>
        <begin position="85"/>
        <end position="105"/>
    </location>
</feature>
<reference evidence="2" key="5">
    <citation type="journal article" date="2021" name="G3 (Bethesda)">
        <title>Aegilops tauschii genome assembly Aet v5.0 features greater sequence contiguity and improved annotation.</title>
        <authorList>
            <person name="Wang L."/>
            <person name="Zhu T."/>
            <person name="Rodriguez J.C."/>
            <person name="Deal K.R."/>
            <person name="Dubcovsky J."/>
            <person name="McGuire P.E."/>
            <person name="Lux T."/>
            <person name="Spannagl M."/>
            <person name="Mayer K.F.X."/>
            <person name="Baldrich P."/>
            <person name="Meyers B.C."/>
            <person name="Huo N."/>
            <person name="Gu Y.Q."/>
            <person name="Zhou H."/>
            <person name="Devos K.M."/>
            <person name="Bennetzen J.L."/>
            <person name="Unver T."/>
            <person name="Budak H."/>
            <person name="Gulick P.J."/>
            <person name="Galiba G."/>
            <person name="Kalapos B."/>
            <person name="Nelson D.R."/>
            <person name="Li P."/>
            <person name="You F.M."/>
            <person name="Luo M.C."/>
            <person name="Dvorak J."/>
        </authorList>
    </citation>
    <scope>NUCLEOTIDE SEQUENCE [LARGE SCALE GENOMIC DNA]</scope>
    <source>
        <strain evidence="2">cv. AL8/78</strain>
    </source>
</reference>
<dbReference type="Gramene" id="AET5Gv21038300.3">
    <property type="protein sequence ID" value="AET5Gv21038300.3"/>
    <property type="gene ID" value="AET5Gv21038300"/>
</dbReference>
<evidence type="ECO:0000313" key="3">
    <source>
        <dbReference type="Proteomes" id="UP000015105"/>
    </source>
</evidence>
<reference evidence="3" key="2">
    <citation type="journal article" date="2017" name="Nat. Plants">
        <title>The Aegilops tauschii genome reveals multiple impacts of transposons.</title>
        <authorList>
            <person name="Zhao G."/>
            <person name="Zou C."/>
            <person name="Li K."/>
            <person name="Wang K."/>
            <person name="Li T."/>
            <person name="Gao L."/>
            <person name="Zhang X."/>
            <person name="Wang H."/>
            <person name="Yang Z."/>
            <person name="Liu X."/>
            <person name="Jiang W."/>
            <person name="Mao L."/>
            <person name="Kong X."/>
            <person name="Jiao Y."/>
            <person name="Jia J."/>
        </authorList>
    </citation>
    <scope>NUCLEOTIDE SEQUENCE [LARGE SCALE GENOMIC DNA]</scope>
    <source>
        <strain evidence="3">cv. AL8/78</strain>
    </source>
</reference>
<reference evidence="2" key="3">
    <citation type="journal article" date="2017" name="Nature">
        <title>Genome sequence of the progenitor of the wheat D genome Aegilops tauschii.</title>
        <authorList>
            <person name="Luo M.C."/>
            <person name="Gu Y.Q."/>
            <person name="Puiu D."/>
            <person name="Wang H."/>
            <person name="Twardziok S.O."/>
            <person name="Deal K.R."/>
            <person name="Huo N."/>
            <person name="Zhu T."/>
            <person name="Wang L."/>
            <person name="Wang Y."/>
            <person name="McGuire P.E."/>
            <person name="Liu S."/>
            <person name="Long H."/>
            <person name="Ramasamy R.K."/>
            <person name="Rodriguez J.C."/>
            <person name="Van S.L."/>
            <person name="Yuan L."/>
            <person name="Wang Z."/>
            <person name="Xia Z."/>
            <person name="Xiao L."/>
            <person name="Anderson O.D."/>
            <person name="Ouyang S."/>
            <person name="Liang Y."/>
            <person name="Zimin A.V."/>
            <person name="Pertea G."/>
            <person name="Qi P."/>
            <person name="Bennetzen J.L."/>
            <person name="Dai X."/>
            <person name="Dawson M.W."/>
            <person name="Muller H.G."/>
            <person name="Kugler K."/>
            <person name="Rivarola-Duarte L."/>
            <person name="Spannagl M."/>
            <person name="Mayer K.F.X."/>
            <person name="Lu F.H."/>
            <person name="Bevan M.W."/>
            <person name="Leroy P."/>
            <person name="Li P."/>
            <person name="You F.M."/>
            <person name="Sun Q."/>
            <person name="Liu Z."/>
            <person name="Lyons E."/>
            <person name="Wicker T."/>
            <person name="Salzberg S.L."/>
            <person name="Devos K.M."/>
            <person name="Dvorak J."/>
        </authorList>
    </citation>
    <scope>NUCLEOTIDE SEQUENCE [LARGE SCALE GENOMIC DNA]</scope>
    <source>
        <strain evidence="2">cv. AL8/78</strain>
    </source>
</reference>
<sequence>HTAASPAGYKYTRPPPRNAISHPLHLPAPLLPVHHLPAASFPIRPRRHCRLVQSSEFVVSGEIRMSDPKYAYPYPAQGYYQGGPYQGQGGPYQGPPVMAPPQYAAPPPRAQPSFLEGWYVLNYLLHG</sequence>
<evidence type="ECO:0000313" key="2">
    <source>
        <dbReference type="EnsemblPlants" id="AET5Gv21038300.3"/>
    </source>
</evidence>
<feature type="compositionally biased region" description="Pro residues" evidence="1">
    <location>
        <begin position="93"/>
        <end position="105"/>
    </location>
</feature>
<keyword evidence="3" id="KW-1185">Reference proteome</keyword>
<reference evidence="2" key="4">
    <citation type="submission" date="2019-03" db="UniProtKB">
        <authorList>
            <consortium name="EnsemblPlants"/>
        </authorList>
    </citation>
    <scope>IDENTIFICATION</scope>
</reference>
<evidence type="ECO:0000256" key="1">
    <source>
        <dbReference type="SAM" id="MobiDB-lite"/>
    </source>
</evidence>
<protein>
    <submittedName>
        <fullName evidence="2">Uncharacterized protein</fullName>
    </submittedName>
</protein>
<organism evidence="2 3">
    <name type="scientific">Aegilops tauschii subsp. strangulata</name>
    <name type="common">Goatgrass</name>
    <dbReference type="NCBI Taxonomy" id="200361"/>
    <lineage>
        <taxon>Eukaryota</taxon>
        <taxon>Viridiplantae</taxon>
        <taxon>Streptophyta</taxon>
        <taxon>Embryophyta</taxon>
        <taxon>Tracheophyta</taxon>
        <taxon>Spermatophyta</taxon>
        <taxon>Magnoliopsida</taxon>
        <taxon>Liliopsida</taxon>
        <taxon>Poales</taxon>
        <taxon>Poaceae</taxon>
        <taxon>BOP clade</taxon>
        <taxon>Pooideae</taxon>
        <taxon>Triticodae</taxon>
        <taxon>Triticeae</taxon>
        <taxon>Triticinae</taxon>
        <taxon>Aegilops</taxon>
    </lineage>
</organism>
<accession>A0A453M4H1</accession>
<dbReference type="EnsemblPlants" id="AET5Gv21038300.3">
    <property type="protein sequence ID" value="AET5Gv21038300.3"/>
    <property type="gene ID" value="AET5Gv21038300"/>
</dbReference>
<dbReference type="AlphaFoldDB" id="A0A453M4H1"/>